<evidence type="ECO:0000313" key="3">
    <source>
        <dbReference type="Proteomes" id="UP000037035"/>
    </source>
</evidence>
<evidence type="ECO:0000256" key="1">
    <source>
        <dbReference type="SAM" id="Phobius"/>
    </source>
</evidence>
<dbReference type="VEuPathDB" id="FungiDB:VP01_344g5"/>
<evidence type="ECO:0000313" key="2">
    <source>
        <dbReference type="EMBL" id="KNZ52781.1"/>
    </source>
</evidence>
<dbReference type="EMBL" id="LAVV01008446">
    <property type="protein sequence ID" value="KNZ52781.1"/>
    <property type="molecule type" value="Genomic_DNA"/>
</dbReference>
<comment type="caution">
    <text evidence="2">The sequence shown here is derived from an EMBL/GenBank/DDBJ whole genome shotgun (WGS) entry which is preliminary data.</text>
</comment>
<dbReference type="Proteomes" id="UP000037035">
    <property type="component" value="Unassembled WGS sequence"/>
</dbReference>
<dbReference type="AlphaFoldDB" id="A0A0L6UW58"/>
<reference evidence="2 3" key="1">
    <citation type="submission" date="2015-08" db="EMBL/GenBank/DDBJ databases">
        <title>Next Generation Sequencing and Analysis of the Genome of Puccinia sorghi L Schw, the Causal Agent of Maize Common Rust.</title>
        <authorList>
            <person name="Rochi L."/>
            <person name="Burguener G."/>
            <person name="Darino M."/>
            <person name="Turjanski A."/>
            <person name="Kreff E."/>
            <person name="Dieguez M.J."/>
            <person name="Sacco F."/>
        </authorList>
    </citation>
    <scope>NUCLEOTIDE SEQUENCE [LARGE SCALE GENOMIC DNA]</scope>
    <source>
        <strain evidence="2 3">RO10H11247</strain>
    </source>
</reference>
<keyword evidence="1" id="KW-0812">Transmembrane</keyword>
<proteinExistence type="predicted"/>
<name>A0A0L6UW58_9BASI</name>
<accession>A0A0L6UW58</accession>
<keyword evidence="1" id="KW-1133">Transmembrane helix</keyword>
<protein>
    <submittedName>
        <fullName evidence="2">Uncharacterized protein</fullName>
    </submittedName>
</protein>
<keyword evidence="1" id="KW-0472">Membrane</keyword>
<feature type="transmembrane region" description="Helical" evidence="1">
    <location>
        <begin position="202"/>
        <end position="224"/>
    </location>
</feature>
<gene>
    <name evidence="2" type="ORF">VP01_344g5</name>
</gene>
<organism evidence="2 3">
    <name type="scientific">Puccinia sorghi</name>
    <dbReference type="NCBI Taxonomy" id="27349"/>
    <lineage>
        <taxon>Eukaryota</taxon>
        <taxon>Fungi</taxon>
        <taxon>Dikarya</taxon>
        <taxon>Basidiomycota</taxon>
        <taxon>Pucciniomycotina</taxon>
        <taxon>Pucciniomycetes</taxon>
        <taxon>Pucciniales</taxon>
        <taxon>Pucciniaceae</taxon>
        <taxon>Puccinia</taxon>
    </lineage>
</organism>
<keyword evidence="3" id="KW-1185">Reference proteome</keyword>
<feature type="transmembrane region" description="Helical" evidence="1">
    <location>
        <begin position="61"/>
        <end position="81"/>
    </location>
</feature>
<sequence>MIYLCQFSTFLNVATYHQTTISGQAIDCLLEYQWISKLILRGRRIIFQNVKNNNLKGTAPWFGMSSFDLVSMIVGLVVSVVHTLRKIKVDSVVVYRVSSRIPPSVSNYIYNYLQAYSTLVLTNLGLSIEAYTCNRFFGKYGNLWQRPQYIINYLIIRPLVQAYKLKKECLQVPFPIRLFQLNRQWAAALQAQIGLAALYSHCLFSSISIIGMLLCCVTVHHSIFSGRAVFLLKSNQKPFNFWSKQPVPLPCTSPYSSLHISIITINYHLLLKIQLIPSFFLLLSYKLISNKVQLSLFMIVLFSLSCLVSKSSPSCLYSISCYSFSQLYLDQLVSSLLKHSLVQAINFTAQKFNIYLTLNGPHSFGNLSIMIDKIKSNLGNLKHFKHLRLFFSRRRRENGVKYSLKNFGKHSGHYFKLIPTPHLWIFISLWKESDLKGFVRLVHLLYSSQKNLLSFI</sequence>